<feature type="region of interest" description="Disordered" evidence="5">
    <location>
        <begin position="156"/>
        <end position="223"/>
    </location>
</feature>
<dbReference type="PROSITE" id="PS50023">
    <property type="entry name" value="LIM_DOMAIN_2"/>
    <property type="match status" value="3"/>
</dbReference>
<dbReference type="GO" id="GO:0030695">
    <property type="term" value="F:GTPase regulator activity"/>
    <property type="evidence" value="ECO:0007669"/>
    <property type="project" value="UniProtKB-ARBA"/>
</dbReference>
<feature type="domain" description="LIM zinc-binding" evidence="6">
    <location>
        <begin position="711"/>
        <end position="774"/>
    </location>
</feature>
<feature type="compositionally biased region" description="Polar residues" evidence="5">
    <location>
        <begin position="325"/>
        <end position="336"/>
    </location>
</feature>
<keyword evidence="8" id="KW-1185">Reference proteome</keyword>
<feature type="compositionally biased region" description="Low complexity" evidence="5">
    <location>
        <begin position="525"/>
        <end position="540"/>
    </location>
</feature>
<keyword evidence="1 4" id="KW-0479">Metal-binding</keyword>
<evidence type="ECO:0000259" key="6">
    <source>
        <dbReference type="PROSITE" id="PS50023"/>
    </source>
</evidence>
<feature type="compositionally biased region" description="Basic and acidic residues" evidence="5">
    <location>
        <begin position="387"/>
        <end position="407"/>
    </location>
</feature>
<dbReference type="SMART" id="SM00132">
    <property type="entry name" value="LIM"/>
    <property type="match status" value="3"/>
</dbReference>
<evidence type="ECO:0000256" key="5">
    <source>
        <dbReference type="SAM" id="MobiDB-lite"/>
    </source>
</evidence>
<reference evidence="7" key="1">
    <citation type="submission" date="2021-03" db="EMBL/GenBank/DDBJ databases">
        <title>Comparative genomics and phylogenomic investigation of the class Geoglossomycetes provide insights into ecological specialization and systematics.</title>
        <authorList>
            <person name="Melie T."/>
            <person name="Pirro S."/>
            <person name="Miller A.N."/>
            <person name="Quandt A."/>
        </authorList>
    </citation>
    <scope>NUCLEOTIDE SEQUENCE</scope>
    <source>
        <strain evidence="7">CAQ_001_2017</strain>
    </source>
</reference>
<feature type="compositionally biased region" description="Pro residues" evidence="5">
    <location>
        <begin position="513"/>
        <end position="524"/>
    </location>
</feature>
<dbReference type="Proteomes" id="UP000750711">
    <property type="component" value="Unassembled WGS sequence"/>
</dbReference>
<evidence type="ECO:0000256" key="2">
    <source>
        <dbReference type="ARBA" id="ARBA00022833"/>
    </source>
</evidence>
<dbReference type="CDD" id="cd08368">
    <property type="entry name" value="LIM"/>
    <property type="match status" value="1"/>
</dbReference>
<proteinExistence type="predicted"/>
<dbReference type="EMBL" id="JAGHQM010000049">
    <property type="protein sequence ID" value="KAH0565922.1"/>
    <property type="molecule type" value="Genomic_DNA"/>
</dbReference>
<feature type="compositionally biased region" description="Low complexity" evidence="5">
    <location>
        <begin position="365"/>
        <end position="377"/>
    </location>
</feature>
<feature type="region of interest" description="Disordered" evidence="5">
    <location>
        <begin position="245"/>
        <end position="549"/>
    </location>
</feature>
<evidence type="ECO:0000313" key="7">
    <source>
        <dbReference type="EMBL" id="KAH0565922.1"/>
    </source>
</evidence>
<evidence type="ECO:0000256" key="1">
    <source>
        <dbReference type="ARBA" id="ARBA00022723"/>
    </source>
</evidence>
<dbReference type="GO" id="GO:0051371">
    <property type="term" value="F:muscle alpha-actinin binding"/>
    <property type="evidence" value="ECO:0007669"/>
    <property type="project" value="TreeGrafter"/>
</dbReference>
<keyword evidence="3 4" id="KW-0440">LIM domain</keyword>
<dbReference type="GO" id="GO:0030036">
    <property type="term" value="P:actin cytoskeleton organization"/>
    <property type="evidence" value="ECO:0007669"/>
    <property type="project" value="TreeGrafter"/>
</dbReference>
<evidence type="ECO:0000256" key="4">
    <source>
        <dbReference type="PROSITE-ProRule" id="PRU00125"/>
    </source>
</evidence>
<organism evidence="7 8">
    <name type="scientific">Trichoglossum hirsutum</name>
    <dbReference type="NCBI Taxonomy" id="265104"/>
    <lineage>
        <taxon>Eukaryota</taxon>
        <taxon>Fungi</taxon>
        <taxon>Dikarya</taxon>
        <taxon>Ascomycota</taxon>
        <taxon>Pezizomycotina</taxon>
        <taxon>Geoglossomycetes</taxon>
        <taxon>Geoglossales</taxon>
        <taxon>Geoglossaceae</taxon>
        <taxon>Trichoglossum</taxon>
    </lineage>
</organism>
<feature type="domain" description="LIM zinc-binding" evidence="6">
    <location>
        <begin position="651"/>
        <end position="710"/>
    </location>
</feature>
<dbReference type="Gene3D" id="2.10.110.10">
    <property type="entry name" value="Cysteine Rich Protein"/>
    <property type="match status" value="3"/>
</dbReference>
<evidence type="ECO:0000256" key="3">
    <source>
        <dbReference type="ARBA" id="ARBA00023038"/>
    </source>
</evidence>
<feature type="compositionally biased region" description="Polar residues" evidence="5">
    <location>
        <begin position="500"/>
        <end position="509"/>
    </location>
</feature>
<feature type="compositionally biased region" description="Acidic residues" evidence="5">
    <location>
        <begin position="280"/>
        <end position="290"/>
    </location>
</feature>
<name>A0A9P8RTR5_9PEZI</name>
<sequence>MKVPTTSSRAPGLANSAQLMNSAGSTRCSTANSHKRAQSIASVTTVNTSFTGRPLVQEPHPGISSGDFSPSQIPLEITPGMVYVESGSRWMERQEARSIREALEDMDQHEEARLHAAARDEAAELVWQHQNPGVPYRNPDAPYNYRWHLEKGSHARSHSLGRYSSTSSLHRRVDGHDYYSGGSASDNSGNNSGQSSRVSSGSSGMFPGMSSGNNAVEEGAPEASRGRRIHALWDAPEKKAYMNLTYPASSNPAGRRKSSGSRSRVVSGDGTNIFRNPEDQIYEEPEEELGDSSNDSIEKSAMPAPLRPKPRNSLSQYAQDPPPRSNTVPLQPSTNPLKLDIHKNPPSQSRNPGYIVNRLPPTPPGSASASDSDASPTRTAMATRNGVEVRGEDIRKATSMRLRDRSPRLPMPTVVSDKPNRPIVSFESDWKPKGTELKQESRGVLPSQPAIPSISLTKATSSAASSQPRGSLSTPSIQVNDNSSIPAVNVPDAPSISVEAPTTNEPSSQSTPPSAPKRPLPKPKSNPFSRPSPRTSTSTPKLASVPHYSLSSRRPTASCKQCQLPIAGRLVSAAGQRYHPECFTCFHCGEELECVAFYPEPEMKRCERLDRITKRAQGIDLPDVEGQGVAEDGDDALRFYCHLDFHELFSPRCRSCKTPIEGEIVVACGGEWHVGHFFCAECGDPFDASTPFVEKDGYAWCVNCHTRRYSTKCKKCRKPVTDMVVKALDAEWHAECFRCMECEGQFDDGRFFLRSGAKDEEPVCVKCEERRLKA</sequence>
<dbReference type="GO" id="GO:0046872">
    <property type="term" value="F:metal ion binding"/>
    <property type="evidence" value="ECO:0007669"/>
    <property type="project" value="UniProtKB-KW"/>
</dbReference>
<feature type="compositionally biased region" description="Polar residues" evidence="5">
    <location>
        <begin position="467"/>
        <end position="486"/>
    </location>
</feature>
<dbReference type="InterPro" id="IPR050604">
    <property type="entry name" value="PDZ-LIM_domain"/>
</dbReference>
<dbReference type="PROSITE" id="PS00478">
    <property type="entry name" value="LIM_DOMAIN_1"/>
    <property type="match status" value="2"/>
</dbReference>
<dbReference type="AlphaFoldDB" id="A0A9P8RTR5"/>
<comment type="caution">
    <text evidence="7">The sequence shown here is derived from an EMBL/GenBank/DDBJ whole genome shotgun (WGS) entry which is preliminary data.</text>
</comment>
<gene>
    <name evidence="7" type="ORF">GP486_000675</name>
</gene>
<evidence type="ECO:0000313" key="8">
    <source>
        <dbReference type="Proteomes" id="UP000750711"/>
    </source>
</evidence>
<dbReference type="GO" id="GO:0031941">
    <property type="term" value="C:filamentous actin"/>
    <property type="evidence" value="ECO:0007669"/>
    <property type="project" value="TreeGrafter"/>
</dbReference>
<accession>A0A9P8RTR5</accession>
<feature type="compositionally biased region" description="Low complexity" evidence="5">
    <location>
        <begin position="260"/>
        <end position="270"/>
    </location>
</feature>
<dbReference type="InterPro" id="IPR001781">
    <property type="entry name" value="Znf_LIM"/>
</dbReference>
<dbReference type="GO" id="GO:0001725">
    <property type="term" value="C:stress fiber"/>
    <property type="evidence" value="ECO:0007669"/>
    <property type="project" value="TreeGrafter"/>
</dbReference>
<protein>
    <recommendedName>
        <fullName evidence="6">LIM zinc-binding domain-containing protein</fullName>
    </recommendedName>
</protein>
<keyword evidence="2 4" id="KW-0862">Zinc</keyword>
<dbReference type="PANTHER" id="PTHR24214:SF38">
    <property type="entry name" value="PDZ AND LIM DOMAIN PROTEIN ZASP-RELATED"/>
    <property type="match status" value="1"/>
</dbReference>
<dbReference type="SUPFAM" id="SSF57716">
    <property type="entry name" value="Glucocorticoid receptor-like (DNA-binding domain)"/>
    <property type="match status" value="3"/>
</dbReference>
<feature type="compositionally biased region" description="Low complexity" evidence="5">
    <location>
        <begin position="453"/>
        <end position="466"/>
    </location>
</feature>
<dbReference type="Pfam" id="PF00412">
    <property type="entry name" value="LIM"/>
    <property type="match status" value="3"/>
</dbReference>
<dbReference type="GO" id="GO:0003779">
    <property type="term" value="F:actin binding"/>
    <property type="evidence" value="ECO:0007669"/>
    <property type="project" value="TreeGrafter"/>
</dbReference>
<dbReference type="PANTHER" id="PTHR24214">
    <property type="entry name" value="PDZ AND LIM DOMAIN PROTEIN ZASP"/>
    <property type="match status" value="1"/>
</dbReference>
<dbReference type="FunFam" id="2.10.110.10:FF:000077">
    <property type="entry name" value="LIM domain protein"/>
    <property type="match status" value="1"/>
</dbReference>
<feature type="domain" description="LIM zinc-binding" evidence="6">
    <location>
        <begin position="557"/>
        <end position="617"/>
    </location>
</feature>
<feature type="compositionally biased region" description="Low complexity" evidence="5">
    <location>
        <begin position="180"/>
        <end position="212"/>
    </location>
</feature>
<feature type="compositionally biased region" description="Basic and acidic residues" evidence="5">
    <location>
        <begin position="428"/>
        <end position="441"/>
    </location>
</feature>